<dbReference type="Proteomes" id="UP000004756">
    <property type="component" value="Unassembled WGS sequence"/>
</dbReference>
<dbReference type="HOGENOM" id="CLU_3181860_0_0_9"/>
<accession>C0CZ04</accession>
<dbReference type="EMBL" id="ACCJ01000132">
    <property type="protein sequence ID" value="EEG55672.1"/>
    <property type="molecule type" value="Genomic_DNA"/>
</dbReference>
<dbReference type="AlphaFoldDB" id="C0CZ04"/>
<keyword evidence="2" id="KW-1185">Reference proteome</keyword>
<comment type="caution">
    <text evidence="1">The sequence shown here is derived from an EMBL/GenBank/DDBJ whole genome shotgun (WGS) entry which is preliminary data.</text>
</comment>
<evidence type="ECO:0000313" key="1">
    <source>
        <dbReference type="EMBL" id="EEG55672.1"/>
    </source>
</evidence>
<organism evidence="1 2">
    <name type="scientific">[Clostridium] asparagiforme DSM 15981</name>
    <dbReference type="NCBI Taxonomy" id="518636"/>
    <lineage>
        <taxon>Bacteria</taxon>
        <taxon>Bacillati</taxon>
        <taxon>Bacillota</taxon>
        <taxon>Clostridia</taxon>
        <taxon>Lachnospirales</taxon>
        <taxon>Lachnospiraceae</taxon>
        <taxon>Enterocloster</taxon>
    </lineage>
</organism>
<gene>
    <name evidence="1" type="ORF">CLOSTASPAR_02231</name>
</gene>
<name>C0CZ04_9FIRM</name>
<reference evidence="1 2" key="1">
    <citation type="submission" date="2009-02" db="EMBL/GenBank/DDBJ databases">
        <title>Draft genome sequence of Clostridium asparagiforme (DSM 15981).</title>
        <authorList>
            <person name="Sudarsanam P."/>
            <person name="Ley R."/>
            <person name="Guruge J."/>
            <person name="Turnbaugh P.J."/>
            <person name="Mahowald M."/>
            <person name="Liep D."/>
            <person name="Gordon J."/>
        </authorList>
    </citation>
    <scope>NUCLEOTIDE SEQUENCE [LARGE SCALE GENOMIC DNA]</scope>
    <source>
        <strain evidence="1 2">DSM 15981</strain>
    </source>
</reference>
<proteinExistence type="predicted"/>
<evidence type="ECO:0000313" key="2">
    <source>
        <dbReference type="Proteomes" id="UP000004756"/>
    </source>
</evidence>
<protein>
    <submittedName>
        <fullName evidence="1">Uncharacterized protein</fullName>
    </submittedName>
</protein>
<sequence length="46" mass="5789">MIQIKSKTESSRNFREFSFFNETFDEFRMLMQFHCLPKIDKLQPRW</sequence>